<protein>
    <submittedName>
        <fullName evidence="1">Uncharacterized protein</fullName>
    </submittedName>
</protein>
<accession>A0ABU6G129</accession>
<evidence type="ECO:0000313" key="1">
    <source>
        <dbReference type="EMBL" id="MEC0227671.1"/>
    </source>
</evidence>
<proteinExistence type="predicted"/>
<reference evidence="1 2" key="1">
    <citation type="submission" date="2023-03" db="EMBL/GenBank/DDBJ databases">
        <title>Bacillus Genome Sequencing.</title>
        <authorList>
            <person name="Dunlap C."/>
        </authorList>
    </citation>
    <scope>NUCLEOTIDE SEQUENCE [LARGE SCALE GENOMIC DNA]</scope>
    <source>
        <strain evidence="1 2">BD-533</strain>
    </source>
</reference>
<gene>
    <name evidence="1" type="ORF">P4I72_11100</name>
</gene>
<dbReference type="Proteomes" id="UP001338137">
    <property type="component" value="Unassembled WGS sequence"/>
</dbReference>
<dbReference type="EMBL" id="JARLKY010000023">
    <property type="protein sequence ID" value="MEC0227671.1"/>
    <property type="molecule type" value="Genomic_DNA"/>
</dbReference>
<evidence type="ECO:0000313" key="2">
    <source>
        <dbReference type="Proteomes" id="UP001338137"/>
    </source>
</evidence>
<dbReference type="RefSeq" id="WP_326071972.1">
    <property type="nucleotide sequence ID" value="NZ_JARLKY010000023.1"/>
</dbReference>
<sequence length="44" mass="5273">MDKTIVTIPRMVKRQNTWKTALQYKYFYIMVLPIVRRRAVVAAC</sequence>
<comment type="caution">
    <text evidence="1">The sequence shown here is derived from an EMBL/GenBank/DDBJ whole genome shotgun (WGS) entry which is preliminary data.</text>
</comment>
<organism evidence="1 2">
    <name type="scientific">Paenibacillus alba</name>
    <dbReference type="NCBI Taxonomy" id="1197127"/>
    <lineage>
        <taxon>Bacteria</taxon>
        <taxon>Bacillati</taxon>
        <taxon>Bacillota</taxon>
        <taxon>Bacilli</taxon>
        <taxon>Bacillales</taxon>
        <taxon>Paenibacillaceae</taxon>
        <taxon>Paenibacillus</taxon>
    </lineage>
</organism>
<keyword evidence="2" id="KW-1185">Reference proteome</keyword>
<name>A0ABU6G129_9BACL</name>